<dbReference type="Gramene" id="TRITD1Bv1G027910.2">
    <property type="protein sequence ID" value="TRITD1Bv1G027910.2"/>
    <property type="gene ID" value="TRITD1Bv1G027910"/>
</dbReference>
<dbReference type="EMBL" id="LT934112">
    <property type="protein sequence ID" value="VAH13681.1"/>
    <property type="molecule type" value="Genomic_DNA"/>
</dbReference>
<feature type="domain" description="Phosphoinositide-specific phospholipase C EF-hand-like" evidence="1">
    <location>
        <begin position="23"/>
        <end position="101"/>
    </location>
</feature>
<evidence type="ECO:0000259" key="1">
    <source>
        <dbReference type="Pfam" id="PF09279"/>
    </source>
</evidence>
<organism evidence="2 3">
    <name type="scientific">Triticum turgidum subsp. durum</name>
    <name type="common">Durum wheat</name>
    <name type="synonym">Triticum durum</name>
    <dbReference type="NCBI Taxonomy" id="4567"/>
    <lineage>
        <taxon>Eukaryota</taxon>
        <taxon>Viridiplantae</taxon>
        <taxon>Streptophyta</taxon>
        <taxon>Embryophyta</taxon>
        <taxon>Tracheophyta</taxon>
        <taxon>Spermatophyta</taxon>
        <taxon>Magnoliopsida</taxon>
        <taxon>Liliopsida</taxon>
        <taxon>Poales</taxon>
        <taxon>Poaceae</taxon>
        <taxon>BOP clade</taxon>
        <taxon>Pooideae</taxon>
        <taxon>Triticodae</taxon>
        <taxon>Triticeae</taxon>
        <taxon>Triticinae</taxon>
        <taxon>Triticum</taxon>
    </lineage>
</organism>
<accession>A0A9R0V669</accession>
<dbReference type="Proteomes" id="UP000324705">
    <property type="component" value="Chromosome 1B"/>
</dbReference>
<keyword evidence="3" id="KW-1185">Reference proteome</keyword>
<dbReference type="AlphaFoldDB" id="A0A9R0V669"/>
<protein>
    <recommendedName>
        <fullName evidence="1">Phosphoinositide-specific phospholipase C EF-hand-like domain-containing protein</fullName>
    </recommendedName>
</protein>
<evidence type="ECO:0000313" key="3">
    <source>
        <dbReference type="Proteomes" id="UP000324705"/>
    </source>
</evidence>
<dbReference type="Pfam" id="PF09279">
    <property type="entry name" value="EF-hand_like"/>
    <property type="match status" value="1"/>
</dbReference>
<dbReference type="Gene3D" id="1.10.238.10">
    <property type="entry name" value="EF-hand"/>
    <property type="match status" value="1"/>
</dbReference>
<sequence>MTTYRVCCFLRRFRPASNEPSEAIGNVFEAYAGADGGGSALGEEALRRFLREVQGEAGDDDVEAAAREVLAFAAEHRLLKKGGGLTVEGFHRWLCSDANAALHPRRGVSSPLAYTSIRPPVLIKTVTSSSFRKCQKLFQGSSFYDFPWFELRKDPEIFLY</sequence>
<dbReference type="SUPFAM" id="SSF47473">
    <property type="entry name" value="EF-hand"/>
    <property type="match status" value="1"/>
</dbReference>
<dbReference type="InterPro" id="IPR011992">
    <property type="entry name" value="EF-hand-dom_pair"/>
</dbReference>
<evidence type="ECO:0000313" key="2">
    <source>
        <dbReference type="EMBL" id="VAH13681.1"/>
    </source>
</evidence>
<proteinExistence type="predicted"/>
<dbReference type="InterPro" id="IPR015359">
    <property type="entry name" value="PLC_EF-hand-like"/>
</dbReference>
<name>A0A9R0V669_TRITD</name>
<gene>
    <name evidence="2" type="ORF">TRITD_1Bv1G027910</name>
</gene>
<reference evidence="2 3" key="1">
    <citation type="submission" date="2017-09" db="EMBL/GenBank/DDBJ databases">
        <authorList>
            <consortium name="International Durum Wheat Genome Sequencing Consortium (IDWGSC)"/>
            <person name="Milanesi L."/>
        </authorList>
    </citation>
    <scope>NUCLEOTIDE SEQUENCE [LARGE SCALE GENOMIC DNA]</scope>
    <source>
        <strain evidence="3">cv. Svevo</strain>
    </source>
</reference>